<evidence type="ECO:0000313" key="3">
    <source>
        <dbReference type="EMBL" id="MXQ64301.1"/>
    </source>
</evidence>
<dbReference type="RefSeq" id="WP_161102550.1">
    <property type="nucleotide sequence ID" value="NZ_JBHLYI010000013.1"/>
</dbReference>
<evidence type="ECO:0000256" key="1">
    <source>
        <dbReference type="SAM" id="MobiDB-lite"/>
    </source>
</evidence>
<proteinExistence type="predicted"/>
<sequence length="139" mass="15284">MNGRKWGKVRTVDERAEDRRVRRPPALAVAGVAATLVVGGVVAFGGRGGGEADPQPPPAEASVARPRTSPEVQPTYGESVPPRAVPRPAPRAVRPPARPKASPRPVQRQPRRRYGPCPPGFWNLPFFDRWCGRRPFVRR</sequence>
<keyword evidence="2" id="KW-0812">Transmembrane</keyword>
<name>A0A6I4W4F3_9ACTN</name>
<evidence type="ECO:0000256" key="2">
    <source>
        <dbReference type="SAM" id="Phobius"/>
    </source>
</evidence>
<gene>
    <name evidence="3" type="ORF">GQ466_09650</name>
</gene>
<feature type="compositionally biased region" description="Low complexity" evidence="1">
    <location>
        <begin position="90"/>
        <end position="108"/>
    </location>
</feature>
<feature type="region of interest" description="Disordered" evidence="1">
    <location>
        <begin position="43"/>
        <end position="114"/>
    </location>
</feature>
<keyword evidence="2" id="KW-1133">Transmembrane helix</keyword>
<feature type="compositionally biased region" description="Basic and acidic residues" evidence="1">
    <location>
        <begin position="10"/>
        <end position="20"/>
    </location>
</feature>
<dbReference type="AlphaFoldDB" id="A0A6I4W4F3"/>
<dbReference type="EMBL" id="WUTW01000002">
    <property type="protein sequence ID" value="MXQ64301.1"/>
    <property type="molecule type" value="Genomic_DNA"/>
</dbReference>
<reference evidence="3 4" key="1">
    <citation type="submission" date="2019-12" db="EMBL/GenBank/DDBJ databases">
        <title>Nocardia macrotermitis sp. nov. and Nocardia aurantia sp. nov., isolated from the gut of the fungus growing-termite Macrotermes natalensis.</title>
        <authorList>
            <person name="Christine B."/>
            <person name="Rene B."/>
        </authorList>
    </citation>
    <scope>NUCLEOTIDE SEQUENCE [LARGE SCALE GENOMIC DNA]</scope>
    <source>
        <strain evidence="3 4">DSM 102126</strain>
    </source>
</reference>
<accession>A0A6I4W4F3</accession>
<keyword evidence="4" id="KW-1185">Reference proteome</keyword>
<comment type="caution">
    <text evidence="3">The sequence shown here is derived from an EMBL/GenBank/DDBJ whole genome shotgun (WGS) entry which is preliminary data.</text>
</comment>
<organism evidence="3 4">
    <name type="scientific">Actinomadura rayongensis</name>
    <dbReference type="NCBI Taxonomy" id="1429076"/>
    <lineage>
        <taxon>Bacteria</taxon>
        <taxon>Bacillati</taxon>
        <taxon>Actinomycetota</taxon>
        <taxon>Actinomycetes</taxon>
        <taxon>Streptosporangiales</taxon>
        <taxon>Thermomonosporaceae</taxon>
        <taxon>Actinomadura</taxon>
    </lineage>
</organism>
<keyword evidence="2" id="KW-0472">Membrane</keyword>
<protein>
    <submittedName>
        <fullName evidence="3">Uncharacterized protein</fullName>
    </submittedName>
</protein>
<feature type="region of interest" description="Disordered" evidence="1">
    <location>
        <begin position="1"/>
        <end position="24"/>
    </location>
</feature>
<feature type="transmembrane region" description="Helical" evidence="2">
    <location>
        <begin position="25"/>
        <end position="46"/>
    </location>
</feature>
<evidence type="ECO:0000313" key="4">
    <source>
        <dbReference type="Proteomes" id="UP000431901"/>
    </source>
</evidence>
<dbReference type="Proteomes" id="UP000431901">
    <property type="component" value="Unassembled WGS sequence"/>
</dbReference>